<dbReference type="STRING" id="282683.SAMN04488105_102264"/>
<evidence type="ECO:0000313" key="4">
    <source>
        <dbReference type="EMBL" id="SDE28145.1"/>
    </source>
</evidence>
<proteinExistence type="predicted"/>
<evidence type="ECO:0000259" key="3">
    <source>
        <dbReference type="SMART" id="SM00388"/>
    </source>
</evidence>
<dbReference type="PANTHER" id="PTHR43065:SF42">
    <property type="entry name" value="TWO-COMPONENT SENSOR PPRA"/>
    <property type="match status" value="1"/>
</dbReference>
<protein>
    <recommendedName>
        <fullName evidence="2">histidine kinase</fullName>
        <ecNumber evidence="2">2.7.13.3</ecNumber>
    </recommendedName>
</protein>
<dbReference type="Pfam" id="PF00512">
    <property type="entry name" value="HisKA"/>
    <property type="match status" value="1"/>
</dbReference>
<name>A0A1G7BPQ1_9RHOB</name>
<dbReference type="InterPro" id="IPR036097">
    <property type="entry name" value="HisK_dim/P_sf"/>
</dbReference>
<dbReference type="SMART" id="SM00388">
    <property type="entry name" value="HisKA"/>
    <property type="match status" value="1"/>
</dbReference>
<dbReference type="InterPro" id="IPR003661">
    <property type="entry name" value="HisK_dim/P_dom"/>
</dbReference>
<dbReference type="AlphaFoldDB" id="A0A1G7BPQ1"/>
<sequence length="133" mass="14225">MTEQERNRQQAQRSGRLDALGQLTGGVAHDFNDILGTITYATELAAMSDDAPQKTFLDTALASVRRGDRLTSRLPTFARRQPGSVRPVPVSEVLSALQDLAGPVLERTVVLHVGAPRPGCGCSAIPASSRTRC</sequence>
<dbReference type="EMBL" id="FNAV01000002">
    <property type="protein sequence ID" value="SDE28145.1"/>
    <property type="molecule type" value="Genomic_DNA"/>
</dbReference>
<gene>
    <name evidence="4" type="ORF">SAMN04488105_102264</name>
</gene>
<evidence type="ECO:0000256" key="1">
    <source>
        <dbReference type="ARBA" id="ARBA00000085"/>
    </source>
</evidence>
<dbReference type="EC" id="2.7.13.3" evidence="2"/>
<dbReference type="Proteomes" id="UP000198994">
    <property type="component" value="Unassembled WGS sequence"/>
</dbReference>
<dbReference type="SUPFAM" id="SSF47384">
    <property type="entry name" value="Homodimeric domain of signal transducing histidine kinase"/>
    <property type="match status" value="1"/>
</dbReference>
<feature type="domain" description="Signal transduction histidine kinase dimerisation/phosphoacceptor" evidence="3">
    <location>
        <begin position="19"/>
        <end position="83"/>
    </location>
</feature>
<dbReference type="GO" id="GO:0000155">
    <property type="term" value="F:phosphorelay sensor kinase activity"/>
    <property type="evidence" value="ECO:0007669"/>
    <property type="project" value="InterPro"/>
</dbReference>
<dbReference type="Gene3D" id="1.10.287.130">
    <property type="match status" value="1"/>
</dbReference>
<accession>A0A1G7BPQ1</accession>
<dbReference type="PANTHER" id="PTHR43065">
    <property type="entry name" value="SENSOR HISTIDINE KINASE"/>
    <property type="match status" value="1"/>
</dbReference>
<reference evidence="5" key="1">
    <citation type="submission" date="2016-10" db="EMBL/GenBank/DDBJ databases">
        <authorList>
            <person name="Varghese N."/>
            <person name="Submissions S."/>
        </authorList>
    </citation>
    <scope>NUCLEOTIDE SEQUENCE [LARGE SCALE GENOMIC DNA]</scope>
    <source>
        <strain evidence="5">DSM 10146</strain>
    </source>
</reference>
<evidence type="ECO:0000256" key="2">
    <source>
        <dbReference type="ARBA" id="ARBA00012438"/>
    </source>
</evidence>
<keyword evidence="5" id="KW-1185">Reference proteome</keyword>
<evidence type="ECO:0000313" key="5">
    <source>
        <dbReference type="Proteomes" id="UP000198994"/>
    </source>
</evidence>
<dbReference type="RefSeq" id="WP_165617011.1">
    <property type="nucleotide sequence ID" value="NZ_FNAV01000002.1"/>
</dbReference>
<organism evidence="4 5">
    <name type="scientific">Salipiger thiooxidans</name>
    <dbReference type="NCBI Taxonomy" id="282683"/>
    <lineage>
        <taxon>Bacteria</taxon>
        <taxon>Pseudomonadati</taxon>
        <taxon>Pseudomonadota</taxon>
        <taxon>Alphaproteobacteria</taxon>
        <taxon>Rhodobacterales</taxon>
        <taxon>Roseobacteraceae</taxon>
        <taxon>Salipiger</taxon>
    </lineage>
</organism>
<comment type="catalytic activity">
    <reaction evidence="1">
        <text>ATP + protein L-histidine = ADP + protein N-phospho-L-histidine.</text>
        <dbReference type="EC" id="2.7.13.3"/>
    </reaction>
</comment>